<keyword evidence="2" id="KW-0472">Membrane</keyword>
<evidence type="ECO:0000256" key="1">
    <source>
        <dbReference type="SAM" id="MobiDB-lite"/>
    </source>
</evidence>
<dbReference type="RefSeq" id="WP_306743771.1">
    <property type="nucleotide sequence ID" value="NZ_NSDM01000001.1"/>
</dbReference>
<feature type="region of interest" description="Disordered" evidence="1">
    <location>
        <begin position="1"/>
        <end position="25"/>
    </location>
</feature>
<proteinExistence type="predicted"/>
<organism evidence="3 4">
    <name type="scientific">Saccharothrix yanglingensis</name>
    <dbReference type="NCBI Taxonomy" id="659496"/>
    <lineage>
        <taxon>Bacteria</taxon>
        <taxon>Bacillati</taxon>
        <taxon>Actinomycetota</taxon>
        <taxon>Actinomycetes</taxon>
        <taxon>Pseudonocardiales</taxon>
        <taxon>Pseudonocardiaceae</taxon>
        <taxon>Saccharothrix</taxon>
    </lineage>
</organism>
<sequence length="167" mass="17835">MTTPQDDDDPVRPMPAWEPAGSVKPAEPREVRTSFWLWIAGAVLLVLSSLLVLTQQDAAVEAARNSPGGSQGLTEEQFQAAVKATLVLVTGVGVVLGLLMAFFAFRLRAGRTWARVALTILGAVVFVYHLIGFSLVGLLIVLVVGAAIVTLYLPNSKAYFDSLKRAG</sequence>
<protein>
    <submittedName>
        <fullName evidence="3">Uncharacterized protein</fullName>
    </submittedName>
</protein>
<keyword evidence="4" id="KW-1185">Reference proteome</keyword>
<feature type="transmembrane region" description="Helical" evidence="2">
    <location>
        <begin position="35"/>
        <end position="54"/>
    </location>
</feature>
<accession>A0ABU0WS73</accession>
<feature type="transmembrane region" description="Helical" evidence="2">
    <location>
        <begin position="112"/>
        <end position="131"/>
    </location>
</feature>
<keyword evidence="2" id="KW-1133">Transmembrane helix</keyword>
<dbReference type="InterPro" id="IPR036927">
    <property type="entry name" value="Cyt_c_oxase-like_su1_sf"/>
</dbReference>
<dbReference type="EMBL" id="NSDM01000001">
    <property type="protein sequence ID" value="MDQ2582691.1"/>
    <property type="molecule type" value="Genomic_DNA"/>
</dbReference>
<evidence type="ECO:0000256" key="2">
    <source>
        <dbReference type="SAM" id="Phobius"/>
    </source>
</evidence>
<feature type="transmembrane region" description="Helical" evidence="2">
    <location>
        <begin position="84"/>
        <end position="105"/>
    </location>
</feature>
<dbReference type="Gene3D" id="1.20.210.10">
    <property type="entry name" value="Cytochrome c oxidase-like, subunit I domain"/>
    <property type="match status" value="1"/>
</dbReference>
<name>A0ABU0WS73_9PSEU</name>
<keyword evidence="2" id="KW-0812">Transmembrane</keyword>
<gene>
    <name evidence="3" type="ORF">CKY47_01550</name>
</gene>
<comment type="caution">
    <text evidence="3">The sequence shown here is derived from an EMBL/GenBank/DDBJ whole genome shotgun (WGS) entry which is preliminary data.</text>
</comment>
<evidence type="ECO:0000313" key="3">
    <source>
        <dbReference type="EMBL" id="MDQ2582691.1"/>
    </source>
</evidence>
<reference evidence="3 4" key="1">
    <citation type="submission" date="2017-06" db="EMBL/GenBank/DDBJ databases">
        <title>Cultured bacterium strain Saccharothrix yanglingensis Hhs.015.</title>
        <authorList>
            <person name="Xia Y."/>
        </authorList>
    </citation>
    <scope>NUCLEOTIDE SEQUENCE [LARGE SCALE GENOMIC DNA]</scope>
    <source>
        <strain evidence="3 4">Hhs.015</strain>
    </source>
</reference>
<evidence type="ECO:0000313" key="4">
    <source>
        <dbReference type="Proteomes" id="UP001225605"/>
    </source>
</evidence>
<dbReference type="Proteomes" id="UP001225605">
    <property type="component" value="Unassembled WGS sequence"/>
</dbReference>